<organism evidence="2">
    <name type="scientific">viral metagenome</name>
    <dbReference type="NCBI Taxonomy" id="1070528"/>
    <lineage>
        <taxon>unclassified sequences</taxon>
        <taxon>metagenomes</taxon>
        <taxon>organismal metagenomes</taxon>
    </lineage>
</organism>
<protein>
    <submittedName>
        <fullName evidence="2">Uncharacterized protein</fullName>
    </submittedName>
</protein>
<reference evidence="2" key="1">
    <citation type="journal article" date="2020" name="Nature">
        <title>Giant virus diversity and host interactions through global metagenomics.</title>
        <authorList>
            <person name="Schulz F."/>
            <person name="Roux S."/>
            <person name="Paez-Espino D."/>
            <person name="Jungbluth S."/>
            <person name="Walsh D.A."/>
            <person name="Denef V.J."/>
            <person name="McMahon K.D."/>
            <person name="Konstantinidis K.T."/>
            <person name="Eloe-Fadrosh E.A."/>
            <person name="Kyrpides N.C."/>
            <person name="Woyke T."/>
        </authorList>
    </citation>
    <scope>NUCLEOTIDE SEQUENCE</scope>
    <source>
        <strain evidence="2">GVMAG-S-1021933-23</strain>
    </source>
</reference>
<feature type="region of interest" description="Disordered" evidence="1">
    <location>
        <begin position="1"/>
        <end position="23"/>
    </location>
</feature>
<proteinExistence type="predicted"/>
<accession>A0A6C0AF87</accession>
<evidence type="ECO:0000313" key="2">
    <source>
        <dbReference type="EMBL" id="QHS78454.1"/>
    </source>
</evidence>
<dbReference type="AlphaFoldDB" id="A0A6C0AF87"/>
<dbReference type="EMBL" id="MN740597">
    <property type="protein sequence ID" value="QHS78454.1"/>
    <property type="molecule type" value="Genomic_DNA"/>
</dbReference>
<name>A0A6C0AF87_9ZZZZ</name>
<sequence>MLDENTDNEVSDEKSVISTETDSEKDDFQKEIKFIPSNMVMVTKFKNEINLKAVSELLTIVPFDYKINSKANNREKIPYFGVERAIVSIKFNKINRGIITSNESMSNILALNLQYCNKNIHMKLSKSNFVLLGLLDDEMGKMASQIVMKHIIMVEKLFQIENKEENIEWVLKILKKNETDIYMYIDDEVENALENIPEGLNYDFCKFLTMFTFDYNNYELIKNKFYFMYSSNFYCYKKIPRIISNEIVNCVYNYNLNTNLSLVSLSLFLNKSGYLVSYNNWDEPNYMYIMIPLSIIRDINNKGDGDISQIKMKGKGRIKAHRFRINRSGAIRQTSPVAVSEALKVRDMIINEIYNFFENREIN</sequence>
<feature type="compositionally biased region" description="Acidic residues" evidence="1">
    <location>
        <begin position="1"/>
        <end position="10"/>
    </location>
</feature>
<evidence type="ECO:0000256" key="1">
    <source>
        <dbReference type="SAM" id="MobiDB-lite"/>
    </source>
</evidence>